<name>A0AA38FC53_TAXCH</name>
<protein>
    <submittedName>
        <fullName evidence="1">Uncharacterized protein</fullName>
    </submittedName>
</protein>
<dbReference type="AlphaFoldDB" id="A0AA38FC53"/>
<evidence type="ECO:0000313" key="1">
    <source>
        <dbReference type="EMBL" id="KAH9295961.1"/>
    </source>
</evidence>
<dbReference type="Proteomes" id="UP000824469">
    <property type="component" value="Unassembled WGS sequence"/>
</dbReference>
<reference evidence="1 2" key="1">
    <citation type="journal article" date="2021" name="Nat. Plants">
        <title>The Taxus genome provides insights into paclitaxel biosynthesis.</title>
        <authorList>
            <person name="Xiong X."/>
            <person name="Gou J."/>
            <person name="Liao Q."/>
            <person name="Li Y."/>
            <person name="Zhou Q."/>
            <person name="Bi G."/>
            <person name="Li C."/>
            <person name="Du R."/>
            <person name="Wang X."/>
            <person name="Sun T."/>
            <person name="Guo L."/>
            <person name="Liang H."/>
            <person name="Lu P."/>
            <person name="Wu Y."/>
            <person name="Zhang Z."/>
            <person name="Ro D.K."/>
            <person name="Shang Y."/>
            <person name="Huang S."/>
            <person name="Yan J."/>
        </authorList>
    </citation>
    <scope>NUCLEOTIDE SEQUENCE [LARGE SCALE GENOMIC DNA]</scope>
    <source>
        <strain evidence="1">Ta-2019</strain>
    </source>
</reference>
<accession>A0AA38FC53</accession>
<proteinExistence type="predicted"/>
<comment type="caution">
    <text evidence="1">The sequence shown here is derived from an EMBL/GenBank/DDBJ whole genome shotgun (WGS) entry which is preliminary data.</text>
</comment>
<keyword evidence="2" id="KW-1185">Reference proteome</keyword>
<dbReference type="EMBL" id="JAHRHJ020000011">
    <property type="protein sequence ID" value="KAH9295961.1"/>
    <property type="molecule type" value="Genomic_DNA"/>
</dbReference>
<evidence type="ECO:0000313" key="2">
    <source>
        <dbReference type="Proteomes" id="UP000824469"/>
    </source>
</evidence>
<gene>
    <name evidence="1" type="ORF">KI387_039549</name>
</gene>
<organism evidence="1 2">
    <name type="scientific">Taxus chinensis</name>
    <name type="common">Chinese yew</name>
    <name type="synonym">Taxus wallichiana var. chinensis</name>
    <dbReference type="NCBI Taxonomy" id="29808"/>
    <lineage>
        <taxon>Eukaryota</taxon>
        <taxon>Viridiplantae</taxon>
        <taxon>Streptophyta</taxon>
        <taxon>Embryophyta</taxon>
        <taxon>Tracheophyta</taxon>
        <taxon>Spermatophyta</taxon>
        <taxon>Pinopsida</taxon>
        <taxon>Pinidae</taxon>
        <taxon>Conifers II</taxon>
        <taxon>Cupressales</taxon>
        <taxon>Taxaceae</taxon>
        <taxon>Taxus</taxon>
    </lineage>
</organism>
<sequence length="96" mass="10598">NPRHLQTSCLVMKKPIKKKGARLTKGWGSLDPELVEVATFKVEQSKVNKENMTSKNVECGKPENVWESQGILATSGTKRALSLAKSDSEQESLLDN</sequence>
<feature type="non-terminal residue" evidence="1">
    <location>
        <position position="1"/>
    </location>
</feature>